<dbReference type="PANTHER" id="PTHR43477:SF1">
    <property type="entry name" value="DIHYDROANTICAPSIN 7-DEHYDROGENASE"/>
    <property type="match status" value="1"/>
</dbReference>
<keyword evidence="5" id="KW-1185">Reference proteome</keyword>
<evidence type="ECO:0000256" key="2">
    <source>
        <dbReference type="ARBA" id="ARBA00023002"/>
    </source>
</evidence>
<keyword evidence="2" id="KW-0560">Oxidoreductase</keyword>
<evidence type="ECO:0000256" key="3">
    <source>
        <dbReference type="RuleBase" id="RU000363"/>
    </source>
</evidence>
<dbReference type="PRINTS" id="PR00080">
    <property type="entry name" value="SDRFAMILY"/>
</dbReference>
<sequence length="336" mass="35024">MAADNRFVTEKSTVGAWLAHSGGAQVLHEFAEKAGLSQDSLRMLRKIPVNRLLSSQLPDGALEQMVKRANGGEIPAHDAATDTGWQERITPSRFDGKTAVITGAGSGIGRAVACRIAREGGRVVAVDISEEGLKGLQQQHPDAEICPVAADIAAAEGVEAIVSAAEGRVDALGNVAGLSDDFSALHELSDEVLHRVFEVNVFGLMKLTRAVLPLMMEAGSGTVVNVASEAAMRGSSSGVAYTASKSAVLGVTRSMAYMYEPFGIRVNTLAPGGTVTGMRPVVDDESYGPGRIRSFQTDTPVALPEEPAASITFLLSDDSVNVTGALLTADGGQSVY</sequence>
<dbReference type="AlphaFoldDB" id="A0A839XQU4"/>
<dbReference type="Pfam" id="PF00106">
    <property type="entry name" value="adh_short"/>
    <property type="match status" value="1"/>
</dbReference>
<gene>
    <name evidence="4" type="ORF">FB384_004538</name>
</gene>
<accession>A0A839XQU4</accession>
<protein>
    <submittedName>
        <fullName evidence="4">NAD(P)-dependent dehydrogenase (Short-subunit alcohol dehydrogenase family)</fullName>
    </submittedName>
</protein>
<dbReference type="EMBL" id="JACIBS010000005">
    <property type="protein sequence ID" value="MBB3665580.1"/>
    <property type="molecule type" value="Genomic_DNA"/>
</dbReference>
<dbReference type="InterPro" id="IPR020904">
    <property type="entry name" value="Sc_DH/Rdtase_CS"/>
</dbReference>
<proteinExistence type="inferred from homology"/>
<dbReference type="InterPro" id="IPR002347">
    <property type="entry name" value="SDR_fam"/>
</dbReference>
<dbReference type="GO" id="GO:0016491">
    <property type="term" value="F:oxidoreductase activity"/>
    <property type="evidence" value="ECO:0007669"/>
    <property type="project" value="UniProtKB-KW"/>
</dbReference>
<dbReference type="PANTHER" id="PTHR43477">
    <property type="entry name" value="DIHYDROANTICAPSIN 7-DEHYDROGENASE"/>
    <property type="match status" value="1"/>
</dbReference>
<dbReference type="FunFam" id="3.40.50.720:FF:000084">
    <property type="entry name" value="Short-chain dehydrogenase reductase"/>
    <property type="match status" value="1"/>
</dbReference>
<reference evidence="4 5" key="1">
    <citation type="submission" date="2020-08" db="EMBL/GenBank/DDBJ databases">
        <title>Sequencing the genomes of 1000 actinobacteria strains.</title>
        <authorList>
            <person name="Klenk H.-P."/>
        </authorList>
    </citation>
    <scope>NUCLEOTIDE SEQUENCE [LARGE SCALE GENOMIC DNA]</scope>
    <source>
        <strain evidence="4 5">DSM 45267</strain>
    </source>
</reference>
<dbReference type="PROSITE" id="PS00061">
    <property type="entry name" value="ADH_SHORT"/>
    <property type="match status" value="1"/>
</dbReference>
<comment type="caution">
    <text evidence="4">The sequence shown here is derived from an EMBL/GenBank/DDBJ whole genome shotgun (WGS) entry which is preliminary data.</text>
</comment>
<comment type="similarity">
    <text evidence="1 3">Belongs to the short-chain dehydrogenases/reductases (SDR) family.</text>
</comment>
<dbReference type="Proteomes" id="UP000564573">
    <property type="component" value="Unassembled WGS sequence"/>
</dbReference>
<name>A0A839XQU4_9PSEU</name>
<evidence type="ECO:0000313" key="4">
    <source>
        <dbReference type="EMBL" id="MBB3665580.1"/>
    </source>
</evidence>
<dbReference type="SUPFAM" id="SSF51735">
    <property type="entry name" value="NAD(P)-binding Rossmann-fold domains"/>
    <property type="match status" value="1"/>
</dbReference>
<evidence type="ECO:0000313" key="5">
    <source>
        <dbReference type="Proteomes" id="UP000564573"/>
    </source>
</evidence>
<organism evidence="4 5">
    <name type="scientific">Prauserella sediminis</name>
    <dbReference type="NCBI Taxonomy" id="577680"/>
    <lineage>
        <taxon>Bacteria</taxon>
        <taxon>Bacillati</taxon>
        <taxon>Actinomycetota</taxon>
        <taxon>Actinomycetes</taxon>
        <taxon>Pseudonocardiales</taxon>
        <taxon>Pseudonocardiaceae</taxon>
        <taxon>Prauserella</taxon>
        <taxon>Prauserella salsuginis group</taxon>
    </lineage>
</organism>
<dbReference type="PRINTS" id="PR00081">
    <property type="entry name" value="GDHRDH"/>
</dbReference>
<dbReference type="InterPro" id="IPR051122">
    <property type="entry name" value="SDR_DHRS6-like"/>
</dbReference>
<dbReference type="RefSeq" id="WP_183786786.1">
    <property type="nucleotide sequence ID" value="NZ_JACIBS010000005.1"/>
</dbReference>
<dbReference type="Gene3D" id="3.40.50.720">
    <property type="entry name" value="NAD(P)-binding Rossmann-like Domain"/>
    <property type="match status" value="1"/>
</dbReference>
<dbReference type="CDD" id="cd05233">
    <property type="entry name" value="SDR_c"/>
    <property type="match status" value="1"/>
</dbReference>
<evidence type="ECO:0000256" key="1">
    <source>
        <dbReference type="ARBA" id="ARBA00006484"/>
    </source>
</evidence>
<dbReference type="InterPro" id="IPR036291">
    <property type="entry name" value="NAD(P)-bd_dom_sf"/>
</dbReference>